<dbReference type="Proteomes" id="UP001190700">
    <property type="component" value="Unassembled WGS sequence"/>
</dbReference>
<dbReference type="AlphaFoldDB" id="A0AAE0LAW9"/>
<gene>
    <name evidence="1" type="ORF">CYMTET_13728</name>
</gene>
<evidence type="ECO:0000313" key="1">
    <source>
        <dbReference type="EMBL" id="KAK3278327.1"/>
    </source>
</evidence>
<name>A0AAE0LAW9_9CHLO</name>
<dbReference type="EMBL" id="LGRX02005512">
    <property type="protein sequence ID" value="KAK3278327.1"/>
    <property type="molecule type" value="Genomic_DNA"/>
</dbReference>
<evidence type="ECO:0000313" key="2">
    <source>
        <dbReference type="Proteomes" id="UP001190700"/>
    </source>
</evidence>
<accession>A0AAE0LAW9</accession>
<organism evidence="1 2">
    <name type="scientific">Cymbomonas tetramitiformis</name>
    <dbReference type="NCBI Taxonomy" id="36881"/>
    <lineage>
        <taxon>Eukaryota</taxon>
        <taxon>Viridiplantae</taxon>
        <taxon>Chlorophyta</taxon>
        <taxon>Pyramimonadophyceae</taxon>
        <taxon>Pyramimonadales</taxon>
        <taxon>Pyramimonadaceae</taxon>
        <taxon>Cymbomonas</taxon>
    </lineage>
</organism>
<keyword evidence="2" id="KW-1185">Reference proteome</keyword>
<sequence length="210" mass="22919">MQNRAAAIAKPVTQQGLARVVRAFEGSADDRGDVTAGLLLQKLGGKLLGMVEKAAETEMLTAGSGGTWRYVGFGVCGKIYREWLEKERYGGNYTPVAQEEAAVVQPMKTKYEAAGLKNVARFDLGGHFGNLYLILKHKDASLWGKRRPVVPGFASPDRVFQNRLGRIRCFLIEETAGHFNVAATQEIVGQLSKFDGGLKEGDVVIYGDRV</sequence>
<comment type="caution">
    <text evidence="1">The sequence shown here is derived from an EMBL/GenBank/DDBJ whole genome shotgun (WGS) entry which is preliminary data.</text>
</comment>
<reference evidence="1 2" key="1">
    <citation type="journal article" date="2015" name="Genome Biol. Evol.">
        <title>Comparative Genomics of a Bacterivorous Green Alga Reveals Evolutionary Causalities and Consequences of Phago-Mixotrophic Mode of Nutrition.</title>
        <authorList>
            <person name="Burns J.A."/>
            <person name="Paasch A."/>
            <person name="Narechania A."/>
            <person name="Kim E."/>
        </authorList>
    </citation>
    <scope>NUCLEOTIDE SEQUENCE [LARGE SCALE GENOMIC DNA]</scope>
    <source>
        <strain evidence="1 2">PLY_AMNH</strain>
    </source>
</reference>
<proteinExistence type="predicted"/>
<protein>
    <submittedName>
        <fullName evidence="1">Uncharacterized protein</fullName>
    </submittedName>
</protein>